<protein>
    <recommendedName>
        <fullName evidence="4">Transcriptional regulator</fullName>
    </recommendedName>
</protein>
<dbReference type="RefSeq" id="WP_129188311.1">
    <property type="nucleotide sequence ID" value="NZ_CP035491.1"/>
</dbReference>
<evidence type="ECO:0008006" key="4">
    <source>
        <dbReference type="Google" id="ProtNLM"/>
    </source>
</evidence>
<dbReference type="Proteomes" id="UP000291259">
    <property type="component" value="Chromosome"/>
</dbReference>
<sequence>MTFLPITPNGLIRFDAVAELGLRGELLSALRSGEVQRVRRGVYTQVTDVGASSHWERAAERYRIGVIAAAQTMDAPVFTSFSAIALARLPIFGGWPDEVYVLSRNGSANRRRGVIATASRGPVESRLIDGCATTSIEFSLIQLARRATLAAALTAVDAAIRVPRFGGARPMTTIEALRAQHEAMLPYPGSLRVEAVLSRATPLADTPLETVSRLAFEQLGFEAPTLQLPMWLPELGRQAFLDFYWESVDAGAEADGRGKYLSGDGSAGSAAHTVIREKDRENAIRRQLRAFDRWDWADALALGPLAARLDAMGVPRTRSPKLMIPKRDAPAARPIRGAGPERPSQR</sequence>
<feature type="compositionally biased region" description="Low complexity" evidence="1">
    <location>
        <begin position="331"/>
        <end position="346"/>
    </location>
</feature>
<evidence type="ECO:0000256" key="1">
    <source>
        <dbReference type="SAM" id="MobiDB-lite"/>
    </source>
</evidence>
<accession>A0A4P6F8T6</accession>
<feature type="region of interest" description="Disordered" evidence="1">
    <location>
        <begin position="317"/>
        <end position="346"/>
    </location>
</feature>
<gene>
    <name evidence="2" type="ORF">ET445_01825</name>
</gene>
<dbReference type="EMBL" id="CP035491">
    <property type="protein sequence ID" value="QAY72262.1"/>
    <property type="molecule type" value="Genomic_DNA"/>
</dbReference>
<evidence type="ECO:0000313" key="3">
    <source>
        <dbReference type="Proteomes" id="UP000291259"/>
    </source>
</evidence>
<dbReference type="AlphaFoldDB" id="A0A4P6F8T6"/>
<proteinExistence type="predicted"/>
<dbReference type="KEGG" id="agf:ET445_01825"/>
<keyword evidence="3" id="KW-1185">Reference proteome</keyword>
<name>A0A4P6F8T6_9MICO</name>
<dbReference type="OrthoDB" id="5517693at2"/>
<evidence type="ECO:0000313" key="2">
    <source>
        <dbReference type="EMBL" id="QAY72262.1"/>
    </source>
</evidence>
<organism evidence="2 3">
    <name type="scientific">Agromyces protaetiae</name>
    <dbReference type="NCBI Taxonomy" id="2509455"/>
    <lineage>
        <taxon>Bacteria</taxon>
        <taxon>Bacillati</taxon>
        <taxon>Actinomycetota</taxon>
        <taxon>Actinomycetes</taxon>
        <taxon>Micrococcales</taxon>
        <taxon>Microbacteriaceae</taxon>
        <taxon>Agromyces</taxon>
    </lineage>
</organism>
<reference evidence="2 3" key="1">
    <citation type="submission" date="2019-01" db="EMBL/GenBank/DDBJ databases">
        <title>Genome sequencing of strain FW100M-8.</title>
        <authorList>
            <person name="Heo J."/>
            <person name="Kim S.-J."/>
            <person name="Kim J.-S."/>
            <person name="Hong S.-B."/>
            <person name="Kwon S.-W."/>
        </authorList>
    </citation>
    <scope>NUCLEOTIDE SEQUENCE [LARGE SCALE GENOMIC DNA]</scope>
    <source>
        <strain evidence="2 3">FW100M-8</strain>
    </source>
</reference>